<feature type="compositionally biased region" description="Low complexity" evidence="2">
    <location>
        <begin position="105"/>
        <end position="157"/>
    </location>
</feature>
<evidence type="ECO:0000313" key="4">
    <source>
        <dbReference type="Proteomes" id="UP001498398"/>
    </source>
</evidence>
<feature type="compositionally biased region" description="Low complexity" evidence="2">
    <location>
        <begin position="603"/>
        <end position="620"/>
    </location>
</feature>
<feature type="compositionally biased region" description="Polar residues" evidence="2">
    <location>
        <begin position="56"/>
        <end position="69"/>
    </location>
</feature>
<dbReference type="Proteomes" id="UP001498398">
    <property type="component" value="Unassembled WGS sequence"/>
</dbReference>
<feature type="compositionally biased region" description="Polar residues" evidence="2">
    <location>
        <begin position="188"/>
        <end position="197"/>
    </location>
</feature>
<feature type="compositionally biased region" description="Low complexity" evidence="2">
    <location>
        <begin position="835"/>
        <end position="868"/>
    </location>
</feature>
<protein>
    <submittedName>
        <fullName evidence="3">Uncharacterized protein</fullName>
    </submittedName>
</protein>
<feature type="compositionally biased region" description="Low complexity" evidence="2">
    <location>
        <begin position="422"/>
        <end position="445"/>
    </location>
</feature>
<feature type="compositionally biased region" description="Low complexity" evidence="2">
    <location>
        <begin position="564"/>
        <end position="583"/>
    </location>
</feature>
<proteinExistence type="predicted"/>
<name>A0ABR1IU74_9AGAR</name>
<feature type="compositionally biased region" description="Polar residues" evidence="2">
    <location>
        <begin position="347"/>
        <end position="357"/>
    </location>
</feature>
<sequence>MDESESNRSQSPQSLFLATTIATLVLAGSAVLLRSKLAQFSFSVSHVAEDTEQRDATASNPSQGPSSKNARSKERRRRGKDPMKELMKGGKKAARLLKNIEQSEHTSAGPSSPSSPTATHTQQQSQQAGASRLSKRSTSPNPSASSRSVSSVSTSSSRQHVRSDADNQNDSEDDRMIDIPDEDLYNASVVSQDSQRPSRPGSHYIDPHYIYCTPSGSSTTSHSHSTSQESTPSLASLATNLSLTDSVATTSTAVTSVGSMSPSMSMKPYDYEEQEQNGGEQEDQEQRKTTPTRNNIPSSKSYPTKINNANDIHHPSRKPPRFRSRNNTASPQAEISASVSMPPMPSRNATLTPSSGTADLPEQHDAEMPVHVDFPTLNGSINNGSASSSRPRERTSSAVHVNEVDGQHNSDHGSMTRRASTPRRTPTPSSIPGSGNIPSNSSSGTGSPGPGSGRNTPPPSQSASSASSTVSTQTQIASLRGALEAARMREEKAKHDLERYVKELEMLRWESSVLRRRESELQTHVHHLMHQVQSYAAFYMSSAMSPPMMQSPPNGLHSQHLAVPGANGSPPGSNSGSNAPSPSLNHHQQVPLPASAPGTPGVQTSEHQQPQQSQQHLPQENVNGAHSDGLMSQAQMNGMPMSPVSPLGSMSPLSFSMVSSPHSPHFPYPPYPMPGQASHDPRRPPYGMPLQMHPSHFLSMMNVNPMSSSTSASSALSMTTAEDDISPDPSANNSPSPGPKNVLDRGRKKRKGLESSSLGDGWVGVGYSEDVEDEASASGSSERCDAEGEDDDDGIGSVNEMLADAILKRPGSIRLGSGRKKGSRPGKSRSEDDNSSSPSRSSPGTPGSSGSIQNSSSSESPVEFVFPSISNWGNVTKKKTEVTIEPTEEDSQIAQVVNTSPDVEKVEGDQITPTAASGSAQKDTLDMVAPAEPDAISLPEPVAGGQGESILEQ</sequence>
<feature type="compositionally biased region" description="Low complexity" evidence="2">
    <location>
        <begin position="378"/>
        <end position="389"/>
    </location>
</feature>
<feature type="compositionally biased region" description="Basic residues" evidence="2">
    <location>
        <begin position="315"/>
        <end position="324"/>
    </location>
</feature>
<feature type="coiled-coil region" evidence="1">
    <location>
        <begin position="483"/>
        <end position="510"/>
    </location>
</feature>
<gene>
    <name evidence="3" type="ORF">VKT23_018237</name>
</gene>
<feature type="region of interest" description="Disordered" evidence="2">
    <location>
        <begin position="669"/>
        <end position="953"/>
    </location>
</feature>
<dbReference type="EMBL" id="JBANRG010000081">
    <property type="protein sequence ID" value="KAK7438070.1"/>
    <property type="molecule type" value="Genomic_DNA"/>
</dbReference>
<reference evidence="3 4" key="1">
    <citation type="submission" date="2024-01" db="EMBL/GenBank/DDBJ databases">
        <title>A draft genome for the cacao thread blight pathogen Marasmiellus scandens.</title>
        <authorList>
            <person name="Baruah I.K."/>
            <person name="Leung J."/>
            <person name="Bukari Y."/>
            <person name="Amoako-Attah I."/>
            <person name="Meinhardt L.W."/>
            <person name="Bailey B.A."/>
            <person name="Cohen S.P."/>
        </authorList>
    </citation>
    <scope>NUCLEOTIDE SEQUENCE [LARGE SCALE GENOMIC DNA]</scope>
    <source>
        <strain evidence="3 4">GH-19</strain>
    </source>
</reference>
<feature type="compositionally biased region" description="Polar residues" evidence="2">
    <location>
        <begin position="892"/>
        <end position="901"/>
    </location>
</feature>
<keyword evidence="1" id="KW-0175">Coiled coil</keyword>
<feature type="compositionally biased region" description="Acidic residues" evidence="2">
    <location>
        <begin position="167"/>
        <end position="184"/>
    </location>
</feature>
<organism evidence="3 4">
    <name type="scientific">Marasmiellus scandens</name>
    <dbReference type="NCBI Taxonomy" id="2682957"/>
    <lineage>
        <taxon>Eukaryota</taxon>
        <taxon>Fungi</taxon>
        <taxon>Dikarya</taxon>
        <taxon>Basidiomycota</taxon>
        <taxon>Agaricomycotina</taxon>
        <taxon>Agaricomycetes</taxon>
        <taxon>Agaricomycetidae</taxon>
        <taxon>Agaricales</taxon>
        <taxon>Marasmiineae</taxon>
        <taxon>Omphalotaceae</taxon>
        <taxon>Marasmiellus</taxon>
    </lineage>
</organism>
<accession>A0ABR1IU74</accession>
<feature type="compositionally biased region" description="Polar residues" evidence="2">
    <location>
        <begin position="289"/>
        <end position="310"/>
    </location>
</feature>
<feature type="region of interest" description="Disordered" evidence="2">
    <location>
        <begin position="48"/>
        <end position="210"/>
    </location>
</feature>
<evidence type="ECO:0000256" key="2">
    <source>
        <dbReference type="SAM" id="MobiDB-lite"/>
    </source>
</evidence>
<feature type="compositionally biased region" description="Basic and acidic residues" evidence="2">
    <location>
        <begin position="402"/>
        <end position="411"/>
    </location>
</feature>
<feature type="region of interest" description="Disordered" evidence="2">
    <location>
        <begin position="253"/>
        <end position="476"/>
    </location>
</feature>
<evidence type="ECO:0000313" key="3">
    <source>
        <dbReference type="EMBL" id="KAK7438070.1"/>
    </source>
</evidence>
<feature type="compositionally biased region" description="Acidic residues" evidence="2">
    <location>
        <begin position="271"/>
        <end position="283"/>
    </location>
</feature>
<feature type="compositionally biased region" description="Low complexity" evidence="2">
    <location>
        <begin position="461"/>
        <end position="476"/>
    </location>
</feature>
<feature type="compositionally biased region" description="Low complexity" evidence="2">
    <location>
        <begin position="727"/>
        <end position="741"/>
    </location>
</feature>
<feature type="compositionally biased region" description="Polar residues" evidence="2">
    <location>
        <begin position="911"/>
        <end position="922"/>
    </location>
</feature>
<feature type="compositionally biased region" description="Polar residues" evidence="2">
    <location>
        <begin position="325"/>
        <end position="339"/>
    </location>
</feature>
<comment type="caution">
    <text evidence="3">The sequence shown here is derived from an EMBL/GenBank/DDBJ whole genome shotgun (WGS) entry which is preliminary data.</text>
</comment>
<feature type="compositionally biased region" description="Low complexity" evidence="2">
    <location>
        <begin position="706"/>
        <end position="720"/>
    </location>
</feature>
<feature type="region of interest" description="Disordered" evidence="2">
    <location>
        <begin position="215"/>
        <end position="234"/>
    </location>
</feature>
<feature type="compositionally biased region" description="Basic residues" evidence="2">
    <location>
        <begin position="817"/>
        <end position="827"/>
    </location>
</feature>
<keyword evidence="4" id="KW-1185">Reference proteome</keyword>
<feature type="region of interest" description="Disordered" evidence="2">
    <location>
        <begin position="549"/>
        <end position="645"/>
    </location>
</feature>
<evidence type="ECO:0000256" key="1">
    <source>
        <dbReference type="SAM" id="Coils"/>
    </source>
</evidence>
<feature type="compositionally biased region" description="Basic and acidic residues" evidence="2">
    <location>
        <begin position="361"/>
        <end position="370"/>
    </location>
</feature>